<protein>
    <submittedName>
        <fullName evidence="2">Putative secreted protein</fullName>
    </submittedName>
</protein>
<name>A0A023EZP3_TRIIF</name>
<sequence>MLVNIMKTSLVLFLFSSLVLCCKADPSGQPYGHIYPTAQAKSQQQESESGGLGIVAAVTQRLARWLSLGSDG</sequence>
<reference evidence="2" key="1">
    <citation type="journal article" date="2014" name="PLoS Negl. Trop. Dis.">
        <title>An updated insight into the Sialotranscriptome of Triatoma infestans: developmental stage and geographic variations.</title>
        <authorList>
            <person name="Schwarz A."/>
            <person name="Medrano-Mercado N."/>
            <person name="Schaub G.A."/>
            <person name="Struchiner C.J."/>
            <person name="Bargues M.D."/>
            <person name="Levy M.Z."/>
            <person name="Ribeiro J.M."/>
        </authorList>
    </citation>
    <scope>NUCLEOTIDE SEQUENCE</scope>
    <source>
        <strain evidence="2">Chile</strain>
        <tissue evidence="2">Salivary glands</tissue>
    </source>
</reference>
<feature type="signal peptide" evidence="1">
    <location>
        <begin position="1"/>
        <end position="24"/>
    </location>
</feature>
<dbReference type="EMBL" id="GBBI01003984">
    <property type="protein sequence ID" value="JAC14728.1"/>
    <property type="molecule type" value="mRNA"/>
</dbReference>
<feature type="non-terminal residue" evidence="2">
    <location>
        <position position="72"/>
    </location>
</feature>
<keyword evidence="1" id="KW-0732">Signal</keyword>
<feature type="chain" id="PRO_5001519291" evidence="1">
    <location>
        <begin position="25"/>
        <end position="72"/>
    </location>
</feature>
<accession>A0A023EZP3</accession>
<dbReference type="AlphaFoldDB" id="A0A023EZP3"/>
<proteinExistence type="evidence at transcript level"/>
<organism evidence="2">
    <name type="scientific">Triatoma infestans</name>
    <name type="common">Assassin bug</name>
    <dbReference type="NCBI Taxonomy" id="30076"/>
    <lineage>
        <taxon>Eukaryota</taxon>
        <taxon>Metazoa</taxon>
        <taxon>Ecdysozoa</taxon>
        <taxon>Arthropoda</taxon>
        <taxon>Hexapoda</taxon>
        <taxon>Insecta</taxon>
        <taxon>Pterygota</taxon>
        <taxon>Neoptera</taxon>
        <taxon>Paraneoptera</taxon>
        <taxon>Hemiptera</taxon>
        <taxon>Heteroptera</taxon>
        <taxon>Panheteroptera</taxon>
        <taxon>Cimicomorpha</taxon>
        <taxon>Reduviidae</taxon>
        <taxon>Triatominae</taxon>
        <taxon>Triatoma</taxon>
    </lineage>
</organism>
<evidence type="ECO:0000256" key="1">
    <source>
        <dbReference type="SAM" id="SignalP"/>
    </source>
</evidence>
<evidence type="ECO:0000313" key="2">
    <source>
        <dbReference type="EMBL" id="JAC14728.1"/>
    </source>
</evidence>